<accession>A0AAV8XBG3</accession>
<sequence>MDGSEKCVIPRKLPKFCNNECCIQKEKRWNCCRGDVSSNYNSHMGFVDKFDKFKGLYEVDRKLHKWWNRILFYFVNVCIVNAFILFQLQSQSRRLNLKKYSVARELIGAVEPSKRGRLSREKPVNKFKKLITLEVRQSKTCHMPERSTSLRCANCSTTKEVSIKHDKNCFVSYHVK</sequence>
<dbReference type="PANTHER" id="PTHR47272:SF2">
    <property type="entry name" value="PIGGYBAC TRANSPOSABLE ELEMENT-DERIVED PROTEIN 3-LIKE"/>
    <property type="match status" value="1"/>
</dbReference>
<evidence type="ECO:0000313" key="3">
    <source>
        <dbReference type="EMBL" id="KAJ8935796.1"/>
    </source>
</evidence>
<dbReference type="InterPro" id="IPR029526">
    <property type="entry name" value="PGBD"/>
</dbReference>
<evidence type="ECO:0000259" key="2">
    <source>
        <dbReference type="Pfam" id="PF13843"/>
    </source>
</evidence>
<dbReference type="Proteomes" id="UP001162156">
    <property type="component" value="Unassembled WGS sequence"/>
</dbReference>
<gene>
    <name evidence="3" type="ORF">NQ314_012648</name>
</gene>
<dbReference type="EMBL" id="JANEYF010003516">
    <property type="protein sequence ID" value="KAJ8935796.1"/>
    <property type="molecule type" value="Genomic_DNA"/>
</dbReference>
<keyword evidence="1" id="KW-1133">Transmembrane helix</keyword>
<evidence type="ECO:0000256" key="1">
    <source>
        <dbReference type="SAM" id="Phobius"/>
    </source>
</evidence>
<protein>
    <recommendedName>
        <fullName evidence="2">PiggyBac transposable element-derived protein domain-containing protein</fullName>
    </recommendedName>
</protein>
<keyword evidence="1" id="KW-0812">Transmembrane</keyword>
<feature type="domain" description="PiggyBac transposable element-derived protein" evidence="2">
    <location>
        <begin position="19"/>
        <end position="83"/>
    </location>
</feature>
<dbReference type="AlphaFoldDB" id="A0AAV8XBG3"/>
<keyword evidence="1" id="KW-0472">Membrane</keyword>
<dbReference type="PANTHER" id="PTHR47272">
    <property type="entry name" value="DDE_TNP_1_7 DOMAIN-CONTAINING PROTEIN"/>
    <property type="match status" value="1"/>
</dbReference>
<organism evidence="3 4">
    <name type="scientific">Rhamnusium bicolor</name>
    <dbReference type="NCBI Taxonomy" id="1586634"/>
    <lineage>
        <taxon>Eukaryota</taxon>
        <taxon>Metazoa</taxon>
        <taxon>Ecdysozoa</taxon>
        <taxon>Arthropoda</taxon>
        <taxon>Hexapoda</taxon>
        <taxon>Insecta</taxon>
        <taxon>Pterygota</taxon>
        <taxon>Neoptera</taxon>
        <taxon>Endopterygota</taxon>
        <taxon>Coleoptera</taxon>
        <taxon>Polyphaga</taxon>
        <taxon>Cucujiformia</taxon>
        <taxon>Chrysomeloidea</taxon>
        <taxon>Cerambycidae</taxon>
        <taxon>Lepturinae</taxon>
        <taxon>Rhagiini</taxon>
        <taxon>Rhamnusium</taxon>
    </lineage>
</organism>
<reference evidence="3" key="1">
    <citation type="journal article" date="2023" name="Insect Mol. Biol.">
        <title>Genome sequencing provides insights into the evolution of gene families encoding plant cell wall-degrading enzymes in longhorned beetles.</title>
        <authorList>
            <person name="Shin N.R."/>
            <person name="Okamura Y."/>
            <person name="Kirsch R."/>
            <person name="Pauchet Y."/>
        </authorList>
    </citation>
    <scope>NUCLEOTIDE SEQUENCE</scope>
    <source>
        <strain evidence="3">RBIC_L_NR</strain>
    </source>
</reference>
<keyword evidence="4" id="KW-1185">Reference proteome</keyword>
<comment type="caution">
    <text evidence="3">The sequence shown here is derived from an EMBL/GenBank/DDBJ whole genome shotgun (WGS) entry which is preliminary data.</text>
</comment>
<proteinExistence type="predicted"/>
<evidence type="ECO:0000313" key="4">
    <source>
        <dbReference type="Proteomes" id="UP001162156"/>
    </source>
</evidence>
<name>A0AAV8XBG3_9CUCU</name>
<feature type="transmembrane region" description="Helical" evidence="1">
    <location>
        <begin position="70"/>
        <end position="88"/>
    </location>
</feature>
<dbReference type="Pfam" id="PF13843">
    <property type="entry name" value="DDE_Tnp_1_7"/>
    <property type="match status" value="1"/>
</dbReference>